<dbReference type="AlphaFoldDB" id="A0ABD3MRB3"/>
<dbReference type="GO" id="GO:0006508">
    <property type="term" value="P:proteolysis"/>
    <property type="evidence" value="ECO:0007669"/>
    <property type="project" value="UniProtKB-KW"/>
</dbReference>
<evidence type="ECO:0000256" key="5">
    <source>
        <dbReference type="ARBA" id="ARBA00022801"/>
    </source>
</evidence>
<evidence type="ECO:0000256" key="6">
    <source>
        <dbReference type="ARBA" id="ARBA00023145"/>
    </source>
</evidence>
<keyword evidence="3 8" id="KW-0732">Signal</keyword>
<dbReference type="PANTHER" id="PTHR47965:SF12">
    <property type="entry name" value="ASPARTIC PROTEINASE 3-RELATED"/>
    <property type="match status" value="1"/>
</dbReference>
<dbReference type="InterPro" id="IPR021109">
    <property type="entry name" value="Peptidase_aspartic_dom_sf"/>
</dbReference>
<dbReference type="CDD" id="cd05471">
    <property type="entry name" value="pepsin_like"/>
    <property type="match status" value="1"/>
</dbReference>
<feature type="compositionally biased region" description="Basic and acidic residues" evidence="7">
    <location>
        <begin position="623"/>
        <end position="636"/>
    </location>
</feature>
<dbReference type="GO" id="GO:0004190">
    <property type="term" value="F:aspartic-type endopeptidase activity"/>
    <property type="evidence" value="ECO:0007669"/>
    <property type="project" value="UniProtKB-KW"/>
</dbReference>
<sequence>MNHRSSFVAAAGAALMAACVVGGNDDGRTTIVALPLLTRRQVVERRRRELLPPTTRRQEGEGEGAGGGGYGDDDGDGRAHLVPLHRGDERGGAIRYYLDVYVGLPPQRQTAIVDTGSYVTAFPCSDCDGCRNDPDVSTFLEPKLSSSFHTTRCEMNDDGKCLFGSCSVGTGGGEEEEEEEDGGGLCIVEGGRRRDVDPNAVVAVADGGTMDGWVAYEATDLAYAGDDSSRKYSFPLTFGCQTSATGYQPEDGRITSGVVGLDRMAGSFWGQMRATSTIRRAIFSLCLAGTVTTVPPPSSEDDATAAGGTIVFGGVDVRLHKTPMVFAQSVGEGTSSAFVVTIRKMYLRDGGDAEASVMFDVESRYHAIDVGVGAIIDSSSSDTILVVGHVSDEFRRLWTEITGAEYSHDPIAMRESDLPRLPTVIFQLVPHPGGVGDEVRTTDPREVPGLAGKVDVGTPNDVVLAVPPRHYMRRSDVGDGTYVPRILLDGDGIVLGANAMMGHDVMFDMEEARVGISESDCVYARLANGHGGGGGGAASSSAVASSTALGGAPVNEDDHRICASNRCRVFFGLTVAALFVVFFQFARQYVGKRDVGPGIDDVGGGASEFELKSSRTILSYSDDPDHRDGHAGDRRSGRGGGGRGSADGNDYSSRSISTRSGGDSTGNRDARRSGRDLGVSETSLSSRRSSTSHRSNQSHRSNVESVRSSKRRQSHSSSGSRRTSGSRKTSGGVERAEYDDRLRYLGDNFHLDGSRRNSDDYDDDEISRPPSIA</sequence>
<evidence type="ECO:0000256" key="4">
    <source>
        <dbReference type="ARBA" id="ARBA00022750"/>
    </source>
</evidence>
<feature type="compositionally biased region" description="Low complexity" evidence="7">
    <location>
        <begin position="715"/>
        <end position="733"/>
    </location>
</feature>
<evidence type="ECO:0000256" key="3">
    <source>
        <dbReference type="ARBA" id="ARBA00022729"/>
    </source>
</evidence>
<dbReference type="SUPFAM" id="SSF50630">
    <property type="entry name" value="Acid proteases"/>
    <property type="match status" value="1"/>
</dbReference>
<feature type="compositionally biased region" description="Low complexity" evidence="7">
    <location>
        <begin position="680"/>
        <end position="700"/>
    </location>
</feature>
<name>A0ABD3MRB3_9STRA</name>
<evidence type="ECO:0000256" key="7">
    <source>
        <dbReference type="SAM" id="MobiDB-lite"/>
    </source>
</evidence>
<dbReference type="EMBL" id="JALLAZ020001733">
    <property type="protein sequence ID" value="KAL3766212.1"/>
    <property type="molecule type" value="Genomic_DNA"/>
</dbReference>
<dbReference type="InterPro" id="IPR001461">
    <property type="entry name" value="Aspartic_peptidase_A1"/>
</dbReference>
<evidence type="ECO:0000256" key="1">
    <source>
        <dbReference type="ARBA" id="ARBA00007447"/>
    </source>
</evidence>
<gene>
    <name evidence="10" type="ORF">ACHAW5_002558</name>
</gene>
<keyword evidence="2" id="KW-0645">Protease</keyword>
<keyword evidence="6" id="KW-0865">Zymogen</keyword>
<feature type="compositionally biased region" description="Basic and acidic residues" evidence="7">
    <location>
        <begin position="734"/>
        <end position="759"/>
    </location>
</feature>
<feature type="chain" id="PRO_5044769602" description="Peptidase A1 domain-containing protein" evidence="8">
    <location>
        <begin position="23"/>
        <end position="773"/>
    </location>
</feature>
<feature type="compositionally biased region" description="Polar residues" evidence="7">
    <location>
        <begin position="650"/>
        <end position="665"/>
    </location>
</feature>
<feature type="compositionally biased region" description="Basic and acidic residues" evidence="7">
    <location>
        <begin position="45"/>
        <end position="60"/>
    </location>
</feature>
<evidence type="ECO:0000313" key="11">
    <source>
        <dbReference type="Proteomes" id="UP001530315"/>
    </source>
</evidence>
<comment type="similarity">
    <text evidence="1">Belongs to the peptidase A1 family.</text>
</comment>
<dbReference type="PROSITE" id="PS51257">
    <property type="entry name" value="PROKAR_LIPOPROTEIN"/>
    <property type="match status" value="1"/>
</dbReference>
<accession>A0ABD3MRB3</accession>
<feature type="region of interest" description="Disordered" evidence="7">
    <location>
        <begin position="618"/>
        <end position="773"/>
    </location>
</feature>
<dbReference type="Pfam" id="PF14543">
    <property type="entry name" value="TAXi_N"/>
    <property type="match status" value="1"/>
</dbReference>
<dbReference type="PROSITE" id="PS51767">
    <property type="entry name" value="PEPTIDASE_A1"/>
    <property type="match status" value="1"/>
</dbReference>
<feature type="compositionally biased region" description="Basic and acidic residues" evidence="7">
    <location>
        <begin position="666"/>
        <end position="675"/>
    </location>
</feature>
<dbReference type="Proteomes" id="UP001530315">
    <property type="component" value="Unassembled WGS sequence"/>
</dbReference>
<protein>
    <recommendedName>
        <fullName evidence="9">Peptidase A1 domain-containing protein</fullName>
    </recommendedName>
</protein>
<evidence type="ECO:0000313" key="10">
    <source>
        <dbReference type="EMBL" id="KAL3766212.1"/>
    </source>
</evidence>
<organism evidence="10 11">
    <name type="scientific">Stephanodiscus triporus</name>
    <dbReference type="NCBI Taxonomy" id="2934178"/>
    <lineage>
        <taxon>Eukaryota</taxon>
        <taxon>Sar</taxon>
        <taxon>Stramenopiles</taxon>
        <taxon>Ochrophyta</taxon>
        <taxon>Bacillariophyta</taxon>
        <taxon>Coscinodiscophyceae</taxon>
        <taxon>Thalassiosirophycidae</taxon>
        <taxon>Stephanodiscales</taxon>
        <taxon>Stephanodiscaceae</taxon>
        <taxon>Stephanodiscus</taxon>
    </lineage>
</organism>
<keyword evidence="4" id="KW-0064">Aspartyl protease</keyword>
<evidence type="ECO:0000256" key="2">
    <source>
        <dbReference type="ARBA" id="ARBA00022670"/>
    </source>
</evidence>
<feature type="region of interest" description="Disordered" evidence="7">
    <location>
        <begin position="45"/>
        <end position="74"/>
    </location>
</feature>
<dbReference type="Gene3D" id="2.40.70.10">
    <property type="entry name" value="Acid Proteases"/>
    <property type="match status" value="2"/>
</dbReference>
<evidence type="ECO:0000256" key="8">
    <source>
        <dbReference type="SAM" id="SignalP"/>
    </source>
</evidence>
<dbReference type="InterPro" id="IPR033121">
    <property type="entry name" value="PEPTIDASE_A1"/>
</dbReference>
<proteinExistence type="inferred from homology"/>
<feature type="domain" description="Peptidase A1" evidence="9">
    <location>
        <begin position="96"/>
        <end position="517"/>
    </location>
</feature>
<keyword evidence="11" id="KW-1185">Reference proteome</keyword>
<feature type="signal peptide" evidence="8">
    <location>
        <begin position="1"/>
        <end position="22"/>
    </location>
</feature>
<dbReference type="PANTHER" id="PTHR47965">
    <property type="entry name" value="ASPARTYL PROTEASE-RELATED"/>
    <property type="match status" value="1"/>
</dbReference>
<dbReference type="InterPro" id="IPR034164">
    <property type="entry name" value="Pepsin-like_dom"/>
</dbReference>
<evidence type="ECO:0000259" key="9">
    <source>
        <dbReference type="PROSITE" id="PS51767"/>
    </source>
</evidence>
<dbReference type="InterPro" id="IPR032861">
    <property type="entry name" value="TAXi_N"/>
</dbReference>
<reference evidence="10 11" key="1">
    <citation type="submission" date="2024-10" db="EMBL/GenBank/DDBJ databases">
        <title>Updated reference genomes for cyclostephanoid diatoms.</title>
        <authorList>
            <person name="Roberts W.R."/>
            <person name="Alverson A.J."/>
        </authorList>
    </citation>
    <scope>NUCLEOTIDE SEQUENCE [LARGE SCALE GENOMIC DNA]</scope>
    <source>
        <strain evidence="10 11">AJA276-08</strain>
    </source>
</reference>
<comment type="caution">
    <text evidence="10">The sequence shown here is derived from an EMBL/GenBank/DDBJ whole genome shotgun (WGS) entry which is preliminary data.</text>
</comment>
<keyword evidence="5" id="KW-0378">Hydrolase</keyword>